<sequence length="131" mass="15727">MNKKELIEYVEQLNIDIEFSNITKPPHERVKPYDITKILEGYHSIMWKEDIKAFRKKYDCQYCFYYEKPRQCKAMIRCPLEDGKTFTDKVAEPKKCIKDEKGTCPYGKCVEICIGYCMKEIVEDHNKRWHS</sequence>
<dbReference type="RefSeq" id="WP_094377240.1">
    <property type="nucleotide sequence ID" value="NZ_NOKA02000007.1"/>
</dbReference>
<name>A0A371JGY9_9FIRM</name>
<evidence type="ECO:0000313" key="1">
    <source>
        <dbReference type="EMBL" id="RDY32000.1"/>
    </source>
</evidence>
<reference evidence="1 2" key="1">
    <citation type="journal article" date="2017" name="Genome Announc.">
        <title>Draft Genome Sequence of a Sporulating and Motile Strain of Lachnotalea glycerini Isolated from Water in Quebec City, Canada.</title>
        <authorList>
            <person name="Maheux A.F."/>
            <person name="Boudreau D.K."/>
            <person name="Berube E."/>
            <person name="Boissinot M."/>
            <person name="Raymond F."/>
            <person name="Brodeur S."/>
            <person name="Corbeil J."/>
            <person name="Isabel S."/>
            <person name="Omar R.F."/>
            <person name="Bergeron M.G."/>
        </authorList>
    </citation>
    <scope>NUCLEOTIDE SEQUENCE [LARGE SCALE GENOMIC DNA]</scope>
    <source>
        <strain evidence="1 2">CCRI-19302</strain>
    </source>
</reference>
<dbReference type="AlphaFoldDB" id="A0A371JGY9"/>
<protein>
    <submittedName>
        <fullName evidence="1">Uncharacterized protein</fullName>
    </submittedName>
</protein>
<keyword evidence="2" id="KW-1185">Reference proteome</keyword>
<dbReference type="Proteomes" id="UP000216411">
    <property type="component" value="Unassembled WGS sequence"/>
</dbReference>
<evidence type="ECO:0000313" key="2">
    <source>
        <dbReference type="Proteomes" id="UP000216411"/>
    </source>
</evidence>
<comment type="caution">
    <text evidence="1">The sequence shown here is derived from an EMBL/GenBank/DDBJ whole genome shotgun (WGS) entry which is preliminary data.</text>
</comment>
<gene>
    <name evidence="1" type="ORF">CG710_006780</name>
</gene>
<proteinExistence type="predicted"/>
<organism evidence="1 2">
    <name type="scientific">Lachnotalea glycerini</name>
    <dbReference type="NCBI Taxonomy" id="1763509"/>
    <lineage>
        <taxon>Bacteria</taxon>
        <taxon>Bacillati</taxon>
        <taxon>Bacillota</taxon>
        <taxon>Clostridia</taxon>
        <taxon>Lachnospirales</taxon>
        <taxon>Lachnospiraceae</taxon>
        <taxon>Lachnotalea</taxon>
    </lineage>
</organism>
<dbReference type="EMBL" id="NOKA02000007">
    <property type="protein sequence ID" value="RDY32000.1"/>
    <property type="molecule type" value="Genomic_DNA"/>
</dbReference>
<accession>A0A371JGY9</accession>
<dbReference type="OrthoDB" id="2003821at2"/>